<protein>
    <submittedName>
        <fullName evidence="1">Uncharacterized protein</fullName>
    </submittedName>
</protein>
<gene>
    <name evidence="1" type="ORF">I4F81_003182</name>
</gene>
<keyword evidence="2" id="KW-1185">Reference proteome</keyword>
<reference evidence="1" key="1">
    <citation type="submission" date="2019-11" db="EMBL/GenBank/DDBJ databases">
        <title>Nori genome reveals adaptations in red seaweeds to the harsh intertidal environment.</title>
        <authorList>
            <person name="Wang D."/>
            <person name="Mao Y."/>
        </authorList>
    </citation>
    <scope>NUCLEOTIDE SEQUENCE</scope>
    <source>
        <tissue evidence="1">Gametophyte</tissue>
    </source>
</reference>
<evidence type="ECO:0000313" key="2">
    <source>
        <dbReference type="Proteomes" id="UP000798662"/>
    </source>
</evidence>
<organism evidence="1 2">
    <name type="scientific">Pyropia yezoensis</name>
    <name type="common">Susabi-nori</name>
    <name type="synonym">Porphyra yezoensis</name>
    <dbReference type="NCBI Taxonomy" id="2788"/>
    <lineage>
        <taxon>Eukaryota</taxon>
        <taxon>Rhodophyta</taxon>
        <taxon>Bangiophyceae</taxon>
        <taxon>Bangiales</taxon>
        <taxon>Bangiaceae</taxon>
        <taxon>Pyropia</taxon>
    </lineage>
</organism>
<evidence type="ECO:0000313" key="1">
    <source>
        <dbReference type="EMBL" id="KAK1860594.1"/>
    </source>
</evidence>
<dbReference type="Proteomes" id="UP000798662">
    <property type="component" value="Chromosome 1"/>
</dbReference>
<accession>A0ACC3BRL5</accession>
<comment type="caution">
    <text evidence="1">The sequence shown here is derived from an EMBL/GenBank/DDBJ whole genome shotgun (WGS) entry which is preliminary data.</text>
</comment>
<name>A0ACC3BRL5_PYRYE</name>
<dbReference type="EMBL" id="CM020618">
    <property type="protein sequence ID" value="KAK1860594.1"/>
    <property type="molecule type" value="Genomic_DNA"/>
</dbReference>
<proteinExistence type="predicted"/>
<sequence length="226" mass="24377">MRFGIGGPLRNAALRIRRSTRLAAGGWAVAGWALAHAGWRGAWGWRTLIVAGWSLAAAGLEWLYAVQLAVGSRCRVVAGRGGAGRWLRARPRWVAWGWRSLAVAGWLLATRGAPPALPPHHPRQRPHAGAAPPATPRPRRGTRVAQGAPTRRRRGRHDGRHPTARGTPPRGPTGGHRRARPPRAAAAGRFGAPSCRCGRDAVVTTAVVRPARRPLQRRPTTTRTTL</sequence>